<reference evidence="1 2" key="1">
    <citation type="submission" date="2019-03" db="EMBL/GenBank/DDBJ databases">
        <title>First draft genome of Liparis tanakae, snailfish: a comprehensive survey of snailfish specific genes.</title>
        <authorList>
            <person name="Kim W."/>
            <person name="Song I."/>
            <person name="Jeong J.-H."/>
            <person name="Kim D."/>
            <person name="Kim S."/>
            <person name="Ryu S."/>
            <person name="Song J.Y."/>
            <person name="Lee S.K."/>
        </authorList>
    </citation>
    <scope>NUCLEOTIDE SEQUENCE [LARGE SCALE GENOMIC DNA]</scope>
    <source>
        <tissue evidence="1">Muscle</tissue>
    </source>
</reference>
<organism evidence="1 2">
    <name type="scientific">Liparis tanakae</name>
    <name type="common">Tanaka's snailfish</name>
    <dbReference type="NCBI Taxonomy" id="230148"/>
    <lineage>
        <taxon>Eukaryota</taxon>
        <taxon>Metazoa</taxon>
        <taxon>Chordata</taxon>
        <taxon>Craniata</taxon>
        <taxon>Vertebrata</taxon>
        <taxon>Euteleostomi</taxon>
        <taxon>Actinopterygii</taxon>
        <taxon>Neopterygii</taxon>
        <taxon>Teleostei</taxon>
        <taxon>Neoteleostei</taxon>
        <taxon>Acanthomorphata</taxon>
        <taxon>Eupercaria</taxon>
        <taxon>Perciformes</taxon>
        <taxon>Cottioidei</taxon>
        <taxon>Cottales</taxon>
        <taxon>Liparidae</taxon>
        <taxon>Liparis</taxon>
    </lineage>
</organism>
<accession>A0A4Z2EX88</accession>
<dbReference type="EMBL" id="SRLO01002307">
    <property type="protein sequence ID" value="TNN33230.1"/>
    <property type="molecule type" value="Genomic_DNA"/>
</dbReference>
<comment type="caution">
    <text evidence="1">The sequence shown here is derived from an EMBL/GenBank/DDBJ whole genome shotgun (WGS) entry which is preliminary data.</text>
</comment>
<evidence type="ECO:0000313" key="2">
    <source>
        <dbReference type="Proteomes" id="UP000314294"/>
    </source>
</evidence>
<gene>
    <name evidence="1" type="ORF">EYF80_056606</name>
</gene>
<protein>
    <submittedName>
        <fullName evidence="1">Uncharacterized protein</fullName>
    </submittedName>
</protein>
<dbReference type="AlphaFoldDB" id="A0A4Z2EX88"/>
<dbReference type="Proteomes" id="UP000314294">
    <property type="component" value="Unassembled WGS sequence"/>
</dbReference>
<sequence length="129" mass="14510">MLDFKSICWIWLAQPTPKQQLDSLYLSDTSPLFSKKLALPVQGSPVWDSCGSSPHSVAGQPALVCPRGTPVRTAKLHPARSTPLPQLHWLCGFTIITWTIYRWITSLPISHHQQRARARSLLSQEDPTR</sequence>
<keyword evidence="2" id="KW-1185">Reference proteome</keyword>
<evidence type="ECO:0000313" key="1">
    <source>
        <dbReference type="EMBL" id="TNN33230.1"/>
    </source>
</evidence>
<name>A0A4Z2EX88_9TELE</name>
<proteinExistence type="predicted"/>